<reference evidence="5" key="1">
    <citation type="submission" date="2020-11" db="EMBL/GenBank/DDBJ databases">
        <authorList>
            <person name="Tran Van P."/>
        </authorList>
    </citation>
    <scope>NUCLEOTIDE SEQUENCE</scope>
</reference>
<keyword evidence="2" id="KW-1133">Transmembrane helix</keyword>
<dbReference type="AlphaFoldDB" id="A0A7R9AHJ5"/>
<dbReference type="EMBL" id="CAJPEV010008480">
    <property type="protein sequence ID" value="CAG0905287.1"/>
    <property type="molecule type" value="Genomic_DNA"/>
</dbReference>
<dbReference type="CDD" id="cd00063">
    <property type="entry name" value="FN3"/>
    <property type="match status" value="1"/>
</dbReference>
<protein>
    <recommendedName>
        <fullName evidence="7">Ig-like domain-containing protein</fullName>
    </recommendedName>
</protein>
<organism evidence="5">
    <name type="scientific">Darwinula stevensoni</name>
    <dbReference type="NCBI Taxonomy" id="69355"/>
    <lineage>
        <taxon>Eukaryota</taxon>
        <taxon>Metazoa</taxon>
        <taxon>Ecdysozoa</taxon>
        <taxon>Arthropoda</taxon>
        <taxon>Crustacea</taxon>
        <taxon>Oligostraca</taxon>
        <taxon>Ostracoda</taxon>
        <taxon>Podocopa</taxon>
        <taxon>Podocopida</taxon>
        <taxon>Darwinulocopina</taxon>
        <taxon>Darwinuloidea</taxon>
        <taxon>Darwinulidae</taxon>
        <taxon>Darwinula</taxon>
    </lineage>
</organism>
<feature type="region of interest" description="Disordered" evidence="1">
    <location>
        <begin position="432"/>
        <end position="466"/>
    </location>
</feature>
<evidence type="ECO:0000256" key="1">
    <source>
        <dbReference type="SAM" id="MobiDB-lite"/>
    </source>
</evidence>
<feature type="compositionally biased region" description="Basic and acidic residues" evidence="1">
    <location>
        <begin position="447"/>
        <end position="460"/>
    </location>
</feature>
<evidence type="ECO:0000313" key="5">
    <source>
        <dbReference type="EMBL" id="CAD7254236.1"/>
    </source>
</evidence>
<evidence type="ECO:0000259" key="3">
    <source>
        <dbReference type="PROSITE" id="PS50835"/>
    </source>
</evidence>
<dbReference type="SUPFAM" id="SSF49265">
    <property type="entry name" value="Fibronectin type III"/>
    <property type="match status" value="1"/>
</dbReference>
<proteinExistence type="predicted"/>
<dbReference type="InterPro" id="IPR003961">
    <property type="entry name" value="FN3_dom"/>
</dbReference>
<dbReference type="InterPro" id="IPR013783">
    <property type="entry name" value="Ig-like_fold"/>
</dbReference>
<dbReference type="PANTHER" id="PTHR23278:SF19">
    <property type="entry name" value="OBSCURIN"/>
    <property type="match status" value="1"/>
</dbReference>
<dbReference type="Proteomes" id="UP000677054">
    <property type="component" value="Unassembled WGS sequence"/>
</dbReference>
<dbReference type="SMART" id="SM00060">
    <property type="entry name" value="FN3"/>
    <property type="match status" value="1"/>
</dbReference>
<dbReference type="OrthoDB" id="6379592at2759"/>
<dbReference type="SUPFAM" id="SSF48726">
    <property type="entry name" value="Immunoglobulin"/>
    <property type="match status" value="1"/>
</dbReference>
<accession>A0A7R9AHJ5</accession>
<dbReference type="EMBL" id="LR907998">
    <property type="protein sequence ID" value="CAD7254236.1"/>
    <property type="molecule type" value="Genomic_DNA"/>
</dbReference>
<evidence type="ECO:0000256" key="2">
    <source>
        <dbReference type="SAM" id="Phobius"/>
    </source>
</evidence>
<feature type="domain" description="Ig-like" evidence="3">
    <location>
        <begin position="31"/>
        <end position="125"/>
    </location>
</feature>
<dbReference type="PROSITE" id="PS50853">
    <property type="entry name" value="FN3"/>
    <property type="match status" value="1"/>
</dbReference>
<feature type="transmembrane region" description="Helical" evidence="2">
    <location>
        <begin position="255"/>
        <end position="277"/>
    </location>
</feature>
<gene>
    <name evidence="5" type="ORF">DSTB1V02_LOCUS13982</name>
</gene>
<feature type="domain" description="Fibronectin type-III" evidence="4">
    <location>
        <begin position="146"/>
        <end position="236"/>
    </location>
</feature>
<feature type="region of interest" description="Disordered" evidence="1">
    <location>
        <begin position="283"/>
        <end position="310"/>
    </location>
</feature>
<keyword evidence="2" id="KW-0812">Transmembrane</keyword>
<keyword evidence="6" id="KW-1185">Reference proteome</keyword>
<dbReference type="InterPro" id="IPR036179">
    <property type="entry name" value="Ig-like_dom_sf"/>
</dbReference>
<dbReference type="InterPro" id="IPR036116">
    <property type="entry name" value="FN3_sf"/>
</dbReference>
<evidence type="ECO:0008006" key="7">
    <source>
        <dbReference type="Google" id="ProtNLM"/>
    </source>
</evidence>
<evidence type="ECO:0000313" key="6">
    <source>
        <dbReference type="Proteomes" id="UP000677054"/>
    </source>
</evidence>
<feature type="compositionally biased region" description="Basic residues" evidence="1">
    <location>
        <begin position="283"/>
        <end position="293"/>
    </location>
</feature>
<dbReference type="PANTHER" id="PTHR23278">
    <property type="entry name" value="SIDESTEP PROTEIN"/>
    <property type="match status" value="1"/>
</dbReference>
<keyword evidence="2" id="KW-0472">Membrane</keyword>
<feature type="region of interest" description="Disordered" evidence="1">
    <location>
        <begin position="19"/>
        <end position="48"/>
    </location>
</feature>
<dbReference type="Gene3D" id="2.60.40.10">
    <property type="entry name" value="Immunoglobulins"/>
    <property type="match status" value="2"/>
</dbReference>
<evidence type="ECO:0000259" key="4">
    <source>
        <dbReference type="PROSITE" id="PS50853"/>
    </source>
</evidence>
<dbReference type="InterPro" id="IPR007110">
    <property type="entry name" value="Ig-like_dom"/>
</dbReference>
<sequence>MYCIERFLLHLTAAPRHSRNPLSAKASHPTPRLTDRPQNRSPDPPVCKDEERPIVYGVAKMEEAFVTCRVEAEPPPTRFRWAFNNSATTLEIQAKNYNSTGLASTVRYRPQNELDYGSLLCWASNELGNQAYPCVYHVIAVGVPEPPLDCTIVNLTTESIQVTCREGFNGGLKQQFVLEVYEEERRQLWANVSNTKPSFVINGLSPGTTVSLSVYSVNAKGQSEKVFLDASTQKNAGQVLARPDSLMRSLTLNSLLPVLVGVASGLALVAIVIVIMMKMKGHSSRSRRGRRRSRGSDDNKPVAPGIPVYNPVEGLMKSDDPYELDEKNPDLIPQGSVTLECPGRPLQVEMLNHKERRHVSFCEHHTFLPSCSNEYLPNASSPSPNHIWLKNPEEGGISSTAASASAFMSLPRNYTSTPLLQRPDPVVAYATLDRTPRIPPPRGFGNHPDDPHPPKRRGSDQVESTV</sequence>
<dbReference type="PROSITE" id="PS50835">
    <property type="entry name" value="IG_LIKE"/>
    <property type="match status" value="1"/>
</dbReference>
<name>A0A7R9AHJ5_9CRUS</name>